<evidence type="ECO:0000256" key="7">
    <source>
        <dbReference type="ARBA" id="ARBA00023295"/>
    </source>
</evidence>
<comment type="similarity">
    <text evidence="2">Belongs to the glycosyl hydrolase 42 family.</text>
</comment>
<dbReference type="PANTHER" id="PTHR36447:SF2">
    <property type="entry name" value="BETA-GALACTOSIDASE YESZ"/>
    <property type="match status" value="1"/>
</dbReference>
<evidence type="ECO:0000256" key="1">
    <source>
        <dbReference type="ARBA" id="ARBA00001412"/>
    </source>
</evidence>
<organism evidence="10 11">
    <name type="scientific">Alloscardovia macacae</name>
    <dbReference type="NCBI Taxonomy" id="1160091"/>
    <lineage>
        <taxon>Bacteria</taxon>
        <taxon>Bacillati</taxon>
        <taxon>Actinomycetota</taxon>
        <taxon>Actinomycetes</taxon>
        <taxon>Bifidobacteriales</taxon>
        <taxon>Bifidobacteriaceae</taxon>
        <taxon>Alloscardovia</taxon>
    </lineage>
</organism>
<dbReference type="GO" id="GO:0009341">
    <property type="term" value="C:beta-galactosidase complex"/>
    <property type="evidence" value="ECO:0007669"/>
    <property type="project" value="InterPro"/>
</dbReference>
<keyword evidence="4" id="KW-0479">Metal-binding</keyword>
<dbReference type="InterPro" id="IPR013738">
    <property type="entry name" value="Beta_galactosidase_Trimer"/>
</dbReference>
<dbReference type="SUPFAM" id="SSF52317">
    <property type="entry name" value="Class I glutamine amidotransferase-like"/>
    <property type="match status" value="1"/>
</dbReference>
<keyword evidence="6" id="KW-0862">Zinc</keyword>
<gene>
    <name evidence="10" type="ORF">B9T39_05515</name>
</gene>
<dbReference type="GO" id="GO:0004565">
    <property type="term" value="F:beta-galactosidase activity"/>
    <property type="evidence" value="ECO:0007669"/>
    <property type="project" value="UniProtKB-EC"/>
</dbReference>
<dbReference type="Proteomes" id="UP000243540">
    <property type="component" value="Unassembled WGS sequence"/>
</dbReference>
<dbReference type="InterPro" id="IPR029062">
    <property type="entry name" value="Class_I_gatase-like"/>
</dbReference>
<evidence type="ECO:0000259" key="8">
    <source>
        <dbReference type="Pfam" id="PF02449"/>
    </source>
</evidence>
<dbReference type="InterPro" id="IPR013529">
    <property type="entry name" value="Glyco_hydro_42_N"/>
</dbReference>
<evidence type="ECO:0000259" key="9">
    <source>
        <dbReference type="Pfam" id="PF08532"/>
    </source>
</evidence>
<evidence type="ECO:0000256" key="5">
    <source>
        <dbReference type="ARBA" id="ARBA00022801"/>
    </source>
</evidence>
<dbReference type="EMBL" id="NEKC01000010">
    <property type="protein sequence ID" value="OTA28925.1"/>
    <property type="molecule type" value="Genomic_DNA"/>
</dbReference>
<dbReference type="Pfam" id="PF02449">
    <property type="entry name" value="Glyco_hydro_42"/>
    <property type="match status" value="1"/>
</dbReference>
<dbReference type="SUPFAM" id="SSF51445">
    <property type="entry name" value="(Trans)glycosidases"/>
    <property type="match status" value="1"/>
</dbReference>
<comment type="caution">
    <text evidence="10">The sequence shown here is derived from an EMBL/GenBank/DDBJ whole genome shotgun (WGS) entry which is preliminary data.</text>
</comment>
<dbReference type="STRING" id="1160091.B9T39_05515"/>
<comment type="catalytic activity">
    <reaction evidence="1">
        <text>Hydrolysis of terminal non-reducing beta-D-galactose residues in beta-D-galactosides.</text>
        <dbReference type="EC" id="3.2.1.23"/>
    </reaction>
</comment>
<proteinExistence type="inferred from homology"/>
<evidence type="ECO:0000256" key="3">
    <source>
        <dbReference type="ARBA" id="ARBA00012756"/>
    </source>
</evidence>
<dbReference type="InterPro" id="IPR003476">
    <property type="entry name" value="Glyco_hydro_42"/>
</dbReference>
<dbReference type="PANTHER" id="PTHR36447">
    <property type="entry name" value="BETA-GALACTOSIDASE GANA"/>
    <property type="match status" value="1"/>
</dbReference>
<name>A0A1Y2SY12_9BIFI</name>
<dbReference type="CDD" id="cd03143">
    <property type="entry name" value="A4_beta-galactosidase_middle_domain"/>
    <property type="match status" value="1"/>
</dbReference>
<dbReference type="Gene3D" id="3.20.20.80">
    <property type="entry name" value="Glycosidases"/>
    <property type="match status" value="1"/>
</dbReference>
<evidence type="ECO:0000313" key="11">
    <source>
        <dbReference type="Proteomes" id="UP000243540"/>
    </source>
</evidence>
<evidence type="ECO:0000313" key="10">
    <source>
        <dbReference type="EMBL" id="OTA28925.1"/>
    </source>
</evidence>
<keyword evidence="7" id="KW-0326">Glycosidase</keyword>
<feature type="domain" description="Beta-galactosidase trimerisation" evidence="9">
    <location>
        <begin position="416"/>
        <end position="615"/>
    </location>
</feature>
<dbReference type="GO" id="GO:0046872">
    <property type="term" value="F:metal ion binding"/>
    <property type="evidence" value="ECO:0007669"/>
    <property type="project" value="UniProtKB-KW"/>
</dbReference>
<dbReference type="InterPro" id="IPR017853">
    <property type="entry name" value="GH"/>
</dbReference>
<dbReference type="GO" id="GO:0005975">
    <property type="term" value="P:carbohydrate metabolic process"/>
    <property type="evidence" value="ECO:0007669"/>
    <property type="project" value="InterPro"/>
</dbReference>
<dbReference type="RefSeq" id="WP_086106817.1">
    <property type="nucleotide sequence ID" value="NZ_NEKC01000010.1"/>
</dbReference>
<evidence type="ECO:0000256" key="6">
    <source>
        <dbReference type="ARBA" id="ARBA00022833"/>
    </source>
</evidence>
<sequence length="704" mass="78124">MAHTQVDQFLFGAAYYDEYILPHNLDRIETDFQMMREAGMNVIRIAEFTWSTEEPEPGVFNFAHVDRALEAAEKYDIKVIIGTPTAAVPSWLVELDPHVLAVQDGSGQAKYGARQNMDIVNGTYRFYAERIIRQLISHTAQHPQVIGFQVDNETKYYDSCSPDMQKLFVKSLRERFHGSTDELNKAFGLDYWSNRVDAWENFPDVSGTINGSLKGAFDEFRRAVVTEFLAWQAGIVREYMRDDQFITQNFDYEWRGYSYGVQPAVNHFEAGKALDISGVDIYHPTEEHLTGKEIGFGGDVARSVKDGRNFIVLETEAQGQHGWLPYAGQLRLQAYSHVANGADGVMYWHWHSIHNSFETYWKGVLSHDFEKNPTYEEAGVFGREMADSAVGGRLLHSTKQNRVAIMVSNEALTALNWFNLESGFPFGGSTQYNDVVRRFYDALFELNVEVDILPVNAPAERVNRYAMVLTPALYVAPQSTIDTLREYVRGGGHLVSTLRSFVTDENTKVWQDKAPHDLTDVFGVSYNQFTRPDGVVTISGPVLDGASHAEALIELLKPESDDVEVLAAYDHYAWNSYAAVTRHAFGAGDAEYIAMLPSADAARAILREAVEHAGISVPGADLAGTVTVRQTVTPEGKTATYLLNYSAEPATFASPVAGEVLVAPEVIGQDGKLTGQVAPLPAGTAVEAGQEITLGRWNLAVILG</sequence>
<dbReference type="Gene3D" id="3.40.50.880">
    <property type="match status" value="1"/>
</dbReference>
<reference evidence="10 11" key="1">
    <citation type="submission" date="2017-04" db="EMBL/GenBank/DDBJ databases">
        <title>Draft genome sequences of Alloscardovia macacae UMA81211 and UMA81212 isolated from the feces of a rhesus macaque (Macaca mulatta).</title>
        <authorList>
            <person name="Albert K."/>
            <person name="Sela D.A."/>
        </authorList>
    </citation>
    <scope>NUCLEOTIDE SEQUENCE [LARGE SCALE GENOMIC DNA]</scope>
    <source>
        <strain evidence="10 11">UMA81212</strain>
    </source>
</reference>
<feature type="domain" description="Glycoside hydrolase family 42 N-terminal" evidence="8">
    <location>
        <begin position="26"/>
        <end position="386"/>
    </location>
</feature>
<keyword evidence="5" id="KW-0378">Hydrolase</keyword>
<evidence type="ECO:0000256" key="4">
    <source>
        <dbReference type="ARBA" id="ARBA00022723"/>
    </source>
</evidence>
<dbReference type="AlphaFoldDB" id="A0A1Y2SY12"/>
<accession>A0A1Y2SY12</accession>
<dbReference type="EC" id="3.2.1.23" evidence="3"/>
<evidence type="ECO:0000256" key="2">
    <source>
        <dbReference type="ARBA" id="ARBA00005940"/>
    </source>
</evidence>
<protein>
    <recommendedName>
        <fullName evidence="3">beta-galactosidase</fullName>
        <ecNumber evidence="3">3.2.1.23</ecNumber>
    </recommendedName>
</protein>
<dbReference type="Pfam" id="PF08532">
    <property type="entry name" value="Glyco_hydro_42M"/>
    <property type="match status" value="1"/>
</dbReference>